<dbReference type="InterPro" id="IPR001650">
    <property type="entry name" value="Helicase_C-like"/>
</dbReference>
<dbReference type="GO" id="GO:0003676">
    <property type="term" value="F:nucleic acid binding"/>
    <property type="evidence" value="ECO:0007669"/>
    <property type="project" value="InterPro"/>
</dbReference>
<protein>
    <recommendedName>
        <fullName evidence="15">CRISPR-associated helicase/endonuclease Cas3</fullName>
    </recommendedName>
</protein>
<evidence type="ECO:0000256" key="8">
    <source>
        <dbReference type="ARBA" id="ARBA00022840"/>
    </source>
</evidence>
<dbReference type="Gene3D" id="1.10.3210.30">
    <property type="match status" value="1"/>
</dbReference>
<dbReference type="NCBIfam" id="TIGR01587">
    <property type="entry name" value="cas3_core"/>
    <property type="match status" value="1"/>
</dbReference>
<evidence type="ECO:0000259" key="11">
    <source>
        <dbReference type="PROSITE" id="PS51194"/>
    </source>
</evidence>
<evidence type="ECO:0000313" key="13">
    <source>
        <dbReference type="EMBL" id="RAO79477.1"/>
    </source>
</evidence>
<dbReference type="InterPro" id="IPR054712">
    <property type="entry name" value="Cas3-like_dom"/>
</dbReference>
<keyword evidence="7" id="KW-0347">Helicase</keyword>
<dbReference type="InterPro" id="IPR011545">
    <property type="entry name" value="DEAD/DEAH_box_helicase_dom"/>
</dbReference>
<dbReference type="Gene3D" id="3.40.50.300">
    <property type="entry name" value="P-loop containing nucleotide triphosphate hydrolases"/>
    <property type="match status" value="2"/>
</dbReference>
<evidence type="ECO:0000259" key="10">
    <source>
        <dbReference type="PROSITE" id="PS51192"/>
    </source>
</evidence>
<evidence type="ECO:0000256" key="1">
    <source>
        <dbReference type="ARBA" id="ARBA00006847"/>
    </source>
</evidence>
<keyword evidence="6" id="KW-0378">Hydrolase</keyword>
<keyword evidence="9" id="KW-0051">Antiviral defense</keyword>
<evidence type="ECO:0000259" key="12">
    <source>
        <dbReference type="PROSITE" id="PS51643"/>
    </source>
</evidence>
<comment type="caution">
    <text evidence="13">The sequence shown here is derived from an EMBL/GenBank/DDBJ whole genome shotgun (WGS) entry which is preliminary data.</text>
</comment>
<dbReference type="GO" id="GO:0004518">
    <property type="term" value="F:nuclease activity"/>
    <property type="evidence" value="ECO:0007669"/>
    <property type="project" value="UniProtKB-KW"/>
</dbReference>
<dbReference type="Pfam" id="PF00270">
    <property type="entry name" value="DEAD"/>
    <property type="match status" value="1"/>
</dbReference>
<proteinExistence type="inferred from homology"/>
<keyword evidence="3" id="KW-0540">Nuclease</keyword>
<gene>
    <name evidence="13" type="ORF">DPC56_01470</name>
</gene>
<dbReference type="InterPro" id="IPR006483">
    <property type="entry name" value="CRISPR-assoc_Cas3_HD"/>
</dbReference>
<dbReference type="InterPro" id="IPR027417">
    <property type="entry name" value="P-loop_NTPase"/>
</dbReference>
<dbReference type="GO" id="GO:0140097">
    <property type="term" value="F:catalytic activity, acting on DNA"/>
    <property type="evidence" value="ECO:0007669"/>
    <property type="project" value="UniProtKB-ARBA"/>
</dbReference>
<organism evidence="13 14">
    <name type="scientific">Methanothermobacter tenebrarum</name>
    <dbReference type="NCBI Taxonomy" id="680118"/>
    <lineage>
        <taxon>Archaea</taxon>
        <taxon>Methanobacteriati</taxon>
        <taxon>Methanobacteriota</taxon>
        <taxon>Methanomada group</taxon>
        <taxon>Methanobacteria</taxon>
        <taxon>Methanobacteriales</taxon>
        <taxon>Methanobacteriaceae</taxon>
        <taxon>Methanothermobacter</taxon>
    </lineage>
</organism>
<dbReference type="InterPro" id="IPR006474">
    <property type="entry name" value="Helicase_Cas3_CRISPR-ass_core"/>
</dbReference>
<dbReference type="AlphaFoldDB" id="A0A328PA49"/>
<evidence type="ECO:0000256" key="9">
    <source>
        <dbReference type="ARBA" id="ARBA00023118"/>
    </source>
</evidence>
<evidence type="ECO:0000256" key="6">
    <source>
        <dbReference type="ARBA" id="ARBA00022801"/>
    </source>
</evidence>
<dbReference type="SUPFAM" id="SSF52540">
    <property type="entry name" value="P-loop containing nucleoside triphosphate hydrolases"/>
    <property type="match status" value="1"/>
</dbReference>
<feature type="domain" description="HD Cas3-type" evidence="12">
    <location>
        <begin position="12"/>
        <end position="250"/>
    </location>
</feature>
<dbReference type="GO" id="GO:0016787">
    <property type="term" value="F:hydrolase activity"/>
    <property type="evidence" value="ECO:0007669"/>
    <property type="project" value="UniProtKB-KW"/>
</dbReference>
<dbReference type="SMART" id="SM00487">
    <property type="entry name" value="DEXDc"/>
    <property type="match status" value="1"/>
</dbReference>
<dbReference type="InterPro" id="IPR014001">
    <property type="entry name" value="Helicase_ATP-bd"/>
</dbReference>
<keyword evidence="14" id="KW-1185">Reference proteome</keyword>
<dbReference type="InterPro" id="IPR038257">
    <property type="entry name" value="CRISPR-assoc_Cas3_HD_sf"/>
</dbReference>
<dbReference type="RefSeq" id="WP_112093306.1">
    <property type="nucleotide sequence ID" value="NZ_QLOE01000002.1"/>
</dbReference>
<reference evidence="13 14" key="1">
    <citation type="submission" date="2018-06" db="EMBL/GenBank/DDBJ databases">
        <title>Draft genome sequence of hyperthermophilic methanogen Methanothermobacter tenebrarum sp. MCM-B 1447.</title>
        <authorList>
            <person name="Pore S.D."/>
            <person name="Dagar S."/>
            <person name="Dhakephalkar P.K."/>
        </authorList>
    </citation>
    <scope>NUCLEOTIDE SEQUENCE [LARGE SCALE GENOMIC DNA]</scope>
    <source>
        <strain evidence="13 14">MCM B 1447</strain>
    </source>
</reference>
<dbReference type="GO" id="GO:0051607">
    <property type="term" value="P:defense response to virus"/>
    <property type="evidence" value="ECO:0007669"/>
    <property type="project" value="UniProtKB-KW"/>
</dbReference>
<evidence type="ECO:0000256" key="4">
    <source>
        <dbReference type="ARBA" id="ARBA00022723"/>
    </source>
</evidence>
<comment type="similarity">
    <text evidence="1">In the N-terminal section; belongs to the CRISPR-associated nuclease Cas3-HD family.</text>
</comment>
<dbReference type="OrthoDB" id="43851at2157"/>
<evidence type="ECO:0000313" key="14">
    <source>
        <dbReference type="Proteomes" id="UP000249782"/>
    </source>
</evidence>
<evidence type="ECO:0000256" key="2">
    <source>
        <dbReference type="ARBA" id="ARBA00009046"/>
    </source>
</evidence>
<dbReference type="NCBIfam" id="TIGR01596">
    <property type="entry name" value="cas3_HD"/>
    <property type="match status" value="1"/>
</dbReference>
<dbReference type="PROSITE" id="PS51192">
    <property type="entry name" value="HELICASE_ATP_BIND_1"/>
    <property type="match status" value="1"/>
</dbReference>
<feature type="domain" description="Helicase ATP-binding" evidence="10">
    <location>
        <begin position="287"/>
        <end position="473"/>
    </location>
</feature>
<dbReference type="CDD" id="cd09641">
    <property type="entry name" value="Cas3''_I"/>
    <property type="match status" value="1"/>
</dbReference>
<dbReference type="PROSITE" id="PS51643">
    <property type="entry name" value="HD_CAS3"/>
    <property type="match status" value="1"/>
</dbReference>
<accession>A0A328PA49</accession>
<dbReference type="Proteomes" id="UP000249782">
    <property type="component" value="Unassembled WGS sequence"/>
</dbReference>
<comment type="similarity">
    <text evidence="2">In the central section; belongs to the CRISPR-associated helicase Cas3 family.</text>
</comment>
<sequence length="841" mass="99321">MELMELLRAKSSDQENYLLKDHLEETVNRIVEMYRFFDENRGNFTYDLDRTLFERLIVAALIHDLGKIDYNFQRKVLKPEERKDKDWIELKEFFKPLRGLQRSPRHEILSSIWSTFLVGNDKLDKKIRTAILLHHYNEYFTVERDLMEIVYNYEDQVNSYLEFIIEKRHLLEDFLIQLLESIKRDFQENIVSSAIDYLRKKMDFDKAKVLLRKINRHDDDISDFAGFYNPKAEDYDFLVLLGLLRRSDYSASANVPIESYTPRIFVNIEDRLKKRIPVKKLWQKTLLDEIDLGDSLVLVAPTGSGKTEFAILWAAKNNRKLMYTLPLRVALNDLFIRFRNEENGYFNASNVDILHSTAFIEYMDEERKGKSIDLDKMLTSARLLASPVLLTTPDQVFLTSLNYYGSDKVISAYPFSSFIIDEVQTYNEEMAAIIIKTVNIIKELDGKVMIMTATFPPYFKRFFKDFDFVDVKDYGLPVKNLNLKRHKIKVIDKPLFRDKELKIHKESENEIKDVLEDQNKNFLIVVNNVKKAIQLYKKLNEDYPNVYLLHSRILEIEKDRRLKEIREKVENGEQVIVVSTQIIEASVDLDFDTMITEISTIDSQIQRWGRIYRNREEDYQEHEPNIIIFTGKVENGNLKIDNGTKRIYDQRVVEKTREVLKEYEGEILDYNSERNLILEVFKKKIGNSTLKEHYENKIEDILKDLEYFSVEKKSQAQLLFRRIAGVKIVIPDIIIQDSDNKIQKIFGKCIKEGAKTWKEIIERIKEETGKKVDMWTLKKLLYEYSINMPVYYEEKSDFWDKTTGEFKGFYIWGNINADDLNAIKELGLDSIFESTNSPSIL</sequence>
<dbReference type="GO" id="GO:0046872">
    <property type="term" value="F:metal ion binding"/>
    <property type="evidence" value="ECO:0007669"/>
    <property type="project" value="UniProtKB-KW"/>
</dbReference>
<evidence type="ECO:0000256" key="3">
    <source>
        <dbReference type="ARBA" id="ARBA00022722"/>
    </source>
</evidence>
<dbReference type="Pfam" id="PF18019">
    <property type="entry name" value="Cas3_HD"/>
    <property type="match status" value="1"/>
</dbReference>
<keyword evidence="8" id="KW-0067">ATP-binding</keyword>
<keyword evidence="5" id="KW-0547">Nucleotide-binding</keyword>
<evidence type="ECO:0008006" key="15">
    <source>
        <dbReference type="Google" id="ProtNLM"/>
    </source>
</evidence>
<evidence type="ECO:0000256" key="5">
    <source>
        <dbReference type="ARBA" id="ARBA00022741"/>
    </source>
</evidence>
<keyword evidence="4" id="KW-0479">Metal-binding</keyword>
<dbReference type="GO" id="GO:0005524">
    <property type="term" value="F:ATP binding"/>
    <property type="evidence" value="ECO:0007669"/>
    <property type="project" value="UniProtKB-KW"/>
</dbReference>
<dbReference type="Pfam" id="PF22590">
    <property type="entry name" value="Cas3-like_C_2"/>
    <property type="match status" value="1"/>
</dbReference>
<evidence type="ECO:0000256" key="7">
    <source>
        <dbReference type="ARBA" id="ARBA00022806"/>
    </source>
</evidence>
<dbReference type="SMART" id="SM00490">
    <property type="entry name" value="HELICc"/>
    <property type="match status" value="1"/>
</dbReference>
<dbReference type="GO" id="GO:0004386">
    <property type="term" value="F:helicase activity"/>
    <property type="evidence" value="ECO:0007669"/>
    <property type="project" value="UniProtKB-KW"/>
</dbReference>
<dbReference type="EMBL" id="QLOE01000002">
    <property type="protein sequence ID" value="RAO79477.1"/>
    <property type="molecule type" value="Genomic_DNA"/>
</dbReference>
<name>A0A328PA49_9EURY</name>
<feature type="domain" description="Helicase C-terminal" evidence="11">
    <location>
        <begin position="510"/>
        <end position="676"/>
    </location>
</feature>
<dbReference type="PROSITE" id="PS51194">
    <property type="entry name" value="HELICASE_CTER"/>
    <property type="match status" value="1"/>
</dbReference>